<reference evidence="2 4" key="2">
    <citation type="submission" date="2022-08" db="EMBL/GenBank/DDBJ databases">
        <title>Whole genome sequencing-based tracing of a 2022 introduction and outbreak of Xanthomonas hortorum pv. pelargonii.</title>
        <authorList>
            <person name="Iruegas-Bocardo F."/>
            <person name="Weisberg A.K."/>
            <person name="Riutta E.R."/>
            <person name="Kilday K."/>
            <person name="Bonkowski J.C."/>
            <person name="Creswell T."/>
            <person name="Daughtrey M.L."/>
            <person name="Rane K."/>
            <person name="Grunwald N.J."/>
            <person name="Chang J.H."/>
            <person name="Putnam M.L."/>
        </authorList>
    </citation>
    <scope>NUCLEOTIDE SEQUENCE [LARGE SCALE GENOMIC DNA]</scope>
    <source>
        <strain evidence="2 4">22-325</strain>
    </source>
</reference>
<evidence type="ECO:0000313" key="1">
    <source>
        <dbReference type="EMBL" id="PPU58943.1"/>
    </source>
</evidence>
<dbReference type="EMBL" id="CP103840">
    <property type="protein sequence ID" value="WOB28043.1"/>
    <property type="molecule type" value="Genomic_DNA"/>
</dbReference>
<proteinExistence type="predicted"/>
<reference evidence="1 3" key="1">
    <citation type="submission" date="2016-08" db="EMBL/GenBank/DDBJ databases">
        <authorList>
            <person name="Seilhamer J.J."/>
        </authorList>
    </citation>
    <scope>NUCLEOTIDE SEQUENCE [LARGE SCALE GENOMIC DNA]</scope>
    <source>
        <strain evidence="1 3">CFBP7245</strain>
    </source>
</reference>
<keyword evidence="4" id="KW-1185">Reference proteome</keyword>
<organism evidence="1 3">
    <name type="scientific">Xanthomonas dyei</name>
    <dbReference type="NCBI Taxonomy" id="743699"/>
    <lineage>
        <taxon>Bacteria</taxon>
        <taxon>Pseudomonadati</taxon>
        <taxon>Pseudomonadota</taxon>
        <taxon>Gammaproteobacteria</taxon>
        <taxon>Lysobacterales</taxon>
        <taxon>Lysobacteraceae</taxon>
        <taxon>Xanthomonas</taxon>
    </lineage>
</organism>
<dbReference type="Proteomes" id="UP001304534">
    <property type="component" value="Chromosome"/>
</dbReference>
<name>A0A2S7CBN3_9XANT</name>
<evidence type="ECO:0000313" key="2">
    <source>
        <dbReference type="EMBL" id="WOB28043.1"/>
    </source>
</evidence>
<dbReference type="GeneID" id="95584020"/>
<sequence length="64" mass="7180">MSFRQFPAIGADGEPYVIIEFRNEQSPGQGAHPAPRYELPDGRHLQRQGQRFITEGGELQLSTP</sequence>
<evidence type="ECO:0000313" key="3">
    <source>
        <dbReference type="Proteomes" id="UP000238908"/>
    </source>
</evidence>
<protein>
    <submittedName>
        <fullName evidence="1">Uncharacterized protein</fullName>
    </submittedName>
</protein>
<accession>A0A2S7CBN3</accession>
<dbReference type="EMBL" id="MDEE01000001">
    <property type="protein sequence ID" value="PPU58943.1"/>
    <property type="molecule type" value="Genomic_DNA"/>
</dbReference>
<dbReference type="RefSeq" id="WP_104613899.1">
    <property type="nucleotide sequence ID" value="NZ_CP103837.1"/>
</dbReference>
<gene>
    <name evidence="2" type="ORF">NYR99_09070</name>
    <name evidence="1" type="ORF">XdyCFBP7245_00380</name>
</gene>
<dbReference type="AlphaFoldDB" id="A0A2S7CBN3"/>
<evidence type="ECO:0000313" key="4">
    <source>
        <dbReference type="Proteomes" id="UP001304534"/>
    </source>
</evidence>
<dbReference type="Proteomes" id="UP000238908">
    <property type="component" value="Unassembled WGS sequence"/>
</dbReference>